<dbReference type="PANTHER" id="PTHR43283:SF3">
    <property type="entry name" value="BETA-LACTAMASE FAMILY PROTEIN (AFU_ORTHOLOGUE AFUA_5G07500)"/>
    <property type="match status" value="1"/>
</dbReference>
<keyword evidence="3" id="KW-1185">Reference proteome</keyword>
<evidence type="ECO:0000313" key="3">
    <source>
        <dbReference type="Proteomes" id="UP000183971"/>
    </source>
</evidence>
<dbReference type="InterPro" id="IPR012338">
    <property type="entry name" value="Beta-lactam/transpept-like"/>
</dbReference>
<dbReference type="VEuPathDB" id="FungiDB:FPRO_07408"/>
<dbReference type="EMBL" id="FJOF01000007">
    <property type="protein sequence ID" value="CZR43675.1"/>
    <property type="molecule type" value="Genomic_DNA"/>
</dbReference>
<sequence>MLSYSRTNIHDAIVSLEPQMDYICKVSGAIGLSLSVVSGGKEAYAKYLGSRDVEGQNTPDGDTTYFIGSVTKGMVAALVGMLVEEGKLGWSTRVASLLPELQDTFEGRGSQITIADLLSHRTGVARSNAIWISHTGNILLPKDFRTDFLYNNYAYNVVGRIIKIVEQKSLKQVFKEAKAYYALKDASSYEVPIPTISHKTIMGAGRAIRSCTNDLAKYYSSFIHAVNNQFNNKTTSTLNSPFKQLTTILRPHNQLGVTSLREQSYALG</sequence>
<accession>A0A1L7VV39</accession>
<dbReference type="InterPro" id="IPR001466">
    <property type="entry name" value="Beta-lactam-related"/>
</dbReference>
<evidence type="ECO:0000259" key="1">
    <source>
        <dbReference type="Pfam" id="PF00144"/>
    </source>
</evidence>
<dbReference type="Pfam" id="PF00144">
    <property type="entry name" value="Beta-lactamase"/>
    <property type="match status" value="1"/>
</dbReference>
<protein>
    <recommendedName>
        <fullName evidence="1">Beta-lactamase-related domain-containing protein</fullName>
    </recommendedName>
</protein>
<dbReference type="Proteomes" id="UP000183971">
    <property type="component" value="Unassembled WGS sequence"/>
</dbReference>
<dbReference type="PANTHER" id="PTHR43283">
    <property type="entry name" value="BETA-LACTAMASE-RELATED"/>
    <property type="match status" value="1"/>
</dbReference>
<reference evidence="3" key="1">
    <citation type="journal article" date="2016" name="Genome Biol. Evol.">
        <title>Comparative 'omics' of the Fusarium fujikuroi species complex highlights differences in genetic potential and metabolite synthesis.</title>
        <authorList>
            <person name="Niehaus E.-M."/>
            <person name="Muensterkoetter M."/>
            <person name="Proctor R.H."/>
            <person name="Brown D.W."/>
            <person name="Sharon A."/>
            <person name="Idan Y."/>
            <person name="Oren-Young L."/>
            <person name="Sieber C.M."/>
            <person name="Novak O."/>
            <person name="Pencik A."/>
            <person name="Tarkowska D."/>
            <person name="Hromadova K."/>
            <person name="Freeman S."/>
            <person name="Maymon M."/>
            <person name="Elazar M."/>
            <person name="Youssef S.A."/>
            <person name="El-Shabrawy E.S.M."/>
            <person name="Shalaby A.B.A."/>
            <person name="Houterman P."/>
            <person name="Brock N.L."/>
            <person name="Burkhardt I."/>
            <person name="Tsavkelova E.A."/>
            <person name="Dickschat J.S."/>
            <person name="Galuszka P."/>
            <person name="Gueldener U."/>
            <person name="Tudzynski B."/>
        </authorList>
    </citation>
    <scope>NUCLEOTIDE SEQUENCE [LARGE SCALE GENOMIC DNA]</scope>
    <source>
        <strain evidence="3">ET1</strain>
    </source>
</reference>
<dbReference type="Gene3D" id="3.40.710.10">
    <property type="entry name" value="DD-peptidase/beta-lactamase superfamily"/>
    <property type="match status" value="1"/>
</dbReference>
<organism evidence="2 3">
    <name type="scientific">Fusarium proliferatum (strain ET1)</name>
    <name type="common">Orchid endophyte fungus</name>
    <dbReference type="NCBI Taxonomy" id="1227346"/>
    <lineage>
        <taxon>Eukaryota</taxon>
        <taxon>Fungi</taxon>
        <taxon>Dikarya</taxon>
        <taxon>Ascomycota</taxon>
        <taxon>Pezizomycotina</taxon>
        <taxon>Sordariomycetes</taxon>
        <taxon>Hypocreomycetidae</taxon>
        <taxon>Hypocreales</taxon>
        <taxon>Nectriaceae</taxon>
        <taxon>Fusarium</taxon>
        <taxon>Fusarium fujikuroi species complex</taxon>
    </lineage>
</organism>
<proteinExistence type="predicted"/>
<dbReference type="InterPro" id="IPR050789">
    <property type="entry name" value="Diverse_Enzym_Activities"/>
</dbReference>
<dbReference type="GeneID" id="42052287"/>
<name>A0A1L7VV39_FUSPR</name>
<dbReference type="RefSeq" id="XP_031084266.1">
    <property type="nucleotide sequence ID" value="XM_031234539.1"/>
</dbReference>
<dbReference type="AlphaFoldDB" id="A0A1L7VV39"/>
<evidence type="ECO:0000313" key="2">
    <source>
        <dbReference type="EMBL" id="CZR43675.1"/>
    </source>
</evidence>
<gene>
    <name evidence="2" type="ORF">FPRO_07408</name>
</gene>
<feature type="domain" description="Beta-lactamase-related" evidence="1">
    <location>
        <begin position="28"/>
        <end position="225"/>
    </location>
</feature>
<dbReference type="SUPFAM" id="SSF56601">
    <property type="entry name" value="beta-lactamase/transpeptidase-like"/>
    <property type="match status" value="1"/>
</dbReference>
<comment type="caution">
    <text evidence="2">The sequence shown here is derived from an EMBL/GenBank/DDBJ whole genome shotgun (WGS) entry which is preliminary data.</text>
</comment>